<reference evidence="1 2" key="1">
    <citation type="submission" date="2019-06" db="EMBL/GenBank/DDBJ databases">
        <title>Persicimonas caeni gen. nov., sp. nov., a predatory bacterium isolated from solar saltern.</title>
        <authorList>
            <person name="Wang S."/>
        </authorList>
    </citation>
    <scope>NUCLEOTIDE SEQUENCE [LARGE SCALE GENOMIC DNA]</scope>
    <source>
        <strain evidence="1 2">YN101</strain>
    </source>
</reference>
<name>A0A4Y6PTS2_PERCE</name>
<gene>
    <name evidence="1" type="ORF">FIV42_13555</name>
</gene>
<keyword evidence="2" id="KW-1185">Reference proteome</keyword>
<accession>A0A4Y6PTS2</accession>
<sequence length="154" mass="16965">MNDPSKLLAVDLGVRCGLAVYGRNGRLESYRSTNFGSARTMKNAVWGILRGVDGLTHIVAEGDRNLAQAWEKAAKKQGLSFEVIGAEAWRPDILLKRQRRSGADAKEAADELAREVIEWSGADRPTSLRHDAAEAILIGLWGVWELGWLDELPV</sequence>
<dbReference type="Proteomes" id="UP000315995">
    <property type="component" value="Chromosome"/>
</dbReference>
<dbReference type="OrthoDB" id="1495259at2"/>
<accession>A0A5B8Y6Y6</accession>
<dbReference type="EMBL" id="CP041186">
    <property type="protein sequence ID" value="QDG51736.1"/>
    <property type="molecule type" value="Genomic_DNA"/>
</dbReference>
<evidence type="ECO:0000313" key="1">
    <source>
        <dbReference type="EMBL" id="QDG51736.1"/>
    </source>
</evidence>
<proteinExistence type="predicted"/>
<dbReference type="RefSeq" id="WP_141198216.1">
    <property type="nucleotide sequence ID" value="NZ_CP041186.1"/>
</dbReference>
<dbReference type="AlphaFoldDB" id="A0A4Y6PTS2"/>
<protein>
    <recommendedName>
        <fullName evidence="3">Pre-16S rRNA-processing nuclease YqgF</fullName>
    </recommendedName>
</protein>
<organism evidence="1 2">
    <name type="scientific">Persicimonas caeni</name>
    <dbReference type="NCBI Taxonomy" id="2292766"/>
    <lineage>
        <taxon>Bacteria</taxon>
        <taxon>Deltaproteobacteria</taxon>
        <taxon>Bradymonadales</taxon>
        <taxon>Bradymonadaceae</taxon>
        <taxon>Persicimonas</taxon>
    </lineage>
</organism>
<evidence type="ECO:0000313" key="2">
    <source>
        <dbReference type="Proteomes" id="UP000315995"/>
    </source>
</evidence>
<evidence type="ECO:0008006" key="3">
    <source>
        <dbReference type="Google" id="ProtNLM"/>
    </source>
</evidence>